<evidence type="ECO:0000256" key="2">
    <source>
        <dbReference type="SAM" id="SignalP"/>
    </source>
</evidence>
<dbReference type="AlphaFoldDB" id="A0A4R2Q3G1"/>
<dbReference type="CDD" id="cd00254">
    <property type="entry name" value="LT-like"/>
    <property type="match status" value="1"/>
</dbReference>
<feature type="signal peptide" evidence="2">
    <location>
        <begin position="1"/>
        <end position="19"/>
    </location>
</feature>
<accession>A0A4R2Q3G1</accession>
<dbReference type="OrthoDB" id="5763339at2"/>
<protein>
    <submittedName>
        <fullName evidence="4">Transglycosylase-like protein with SLT domain</fullName>
    </submittedName>
</protein>
<dbReference type="Gene3D" id="1.10.530.10">
    <property type="match status" value="1"/>
</dbReference>
<evidence type="ECO:0000313" key="4">
    <source>
        <dbReference type="EMBL" id="TCP43100.1"/>
    </source>
</evidence>
<feature type="domain" description="Transglycosylase SLT" evidence="3">
    <location>
        <begin position="82"/>
        <end position="149"/>
    </location>
</feature>
<dbReference type="RefSeq" id="WP_132460952.1">
    <property type="nucleotide sequence ID" value="NZ_SLXP01000002.1"/>
</dbReference>
<feature type="chain" id="PRO_5020786807" evidence="2">
    <location>
        <begin position="20"/>
        <end position="196"/>
    </location>
</feature>
<evidence type="ECO:0000259" key="3">
    <source>
        <dbReference type="Pfam" id="PF01464"/>
    </source>
</evidence>
<comment type="caution">
    <text evidence="4">The sequence shown here is derived from an EMBL/GenBank/DDBJ whole genome shotgun (WGS) entry which is preliminary data.</text>
</comment>
<reference evidence="4 5" key="1">
    <citation type="submission" date="2019-03" db="EMBL/GenBank/DDBJ databases">
        <title>Genomic Encyclopedia of Type Strains, Phase IV (KMG-IV): sequencing the most valuable type-strain genomes for metagenomic binning, comparative biology and taxonomic classification.</title>
        <authorList>
            <person name="Goeker M."/>
        </authorList>
    </citation>
    <scope>NUCLEOTIDE SEQUENCE [LARGE SCALE GENOMIC DNA]</scope>
    <source>
        <strain evidence="4 5">DSM 18063</strain>
    </source>
</reference>
<dbReference type="EMBL" id="SLXP01000002">
    <property type="protein sequence ID" value="TCP43100.1"/>
    <property type="molecule type" value="Genomic_DNA"/>
</dbReference>
<proteinExistence type="inferred from homology"/>
<keyword evidence="5" id="KW-1185">Reference proteome</keyword>
<evidence type="ECO:0000256" key="1">
    <source>
        <dbReference type="ARBA" id="ARBA00009387"/>
    </source>
</evidence>
<dbReference type="Pfam" id="PF01464">
    <property type="entry name" value="SLT"/>
    <property type="match status" value="1"/>
</dbReference>
<dbReference type="SUPFAM" id="SSF53955">
    <property type="entry name" value="Lysozyme-like"/>
    <property type="match status" value="1"/>
</dbReference>
<dbReference type="InterPro" id="IPR023346">
    <property type="entry name" value="Lysozyme-like_dom_sf"/>
</dbReference>
<comment type="similarity">
    <text evidence="1">Belongs to the virb1 family.</text>
</comment>
<dbReference type="InterPro" id="IPR008258">
    <property type="entry name" value="Transglycosylase_SLT_dom_1"/>
</dbReference>
<sequence length="196" mass="20353">MRRLLLAACLILPVSCGSAEAPQRAAFDTAGLPTMRWDHRPEASTWTRASLSALSDYGAALAETVPSDIGRWCPAYPKAGPAQRRAFWAGLFSALAKHESTWNPKAVGGGGRYIGLMQISPATARYHGCAATSAAELTNGAANLKCAIRIAAATVPRDGVVAAGGGGVAADWGPMTVAAKREEIAAWTRAQPYCGG</sequence>
<organism evidence="4 5">
    <name type="scientific">Rhodovulum marinum</name>
    <dbReference type="NCBI Taxonomy" id="320662"/>
    <lineage>
        <taxon>Bacteria</taxon>
        <taxon>Pseudomonadati</taxon>
        <taxon>Pseudomonadota</taxon>
        <taxon>Alphaproteobacteria</taxon>
        <taxon>Rhodobacterales</taxon>
        <taxon>Paracoccaceae</taxon>
        <taxon>Rhodovulum</taxon>
    </lineage>
</organism>
<name>A0A4R2Q3G1_9RHOB</name>
<dbReference type="Proteomes" id="UP000294835">
    <property type="component" value="Unassembled WGS sequence"/>
</dbReference>
<gene>
    <name evidence="4" type="ORF">EV662_102293</name>
</gene>
<evidence type="ECO:0000313" key="5">
    <source>
        <dbReference type="Proteomes" id="UP000294835"/>
    </source>
</evidence>
<keyword evidence="2" id="KW-0732">Signal</keyword>